<dbReference type="InterPro" id="IPR016181">
    <property type="entry name" value="Acyl_CoA_acyltransferase"/>
</dbReference>
<name>A0ABT8QS08_9FIRM</name>
<proteinExistence type="predicted"/>
<evidence type="ECO:0000313" key="2">
    <source>
        <dbReference type="EMBL" id="MDO0824126.1"/>
    </source>
</evidence>
<feature type="domain" description="N-acetyltransferase" evidence="1">
    <location>
        <begin position="24"/>
        <end position="190"/>
    </location>
</feature>
<gene>
    <name evidence="2" type="ORF">M8H41_14885</name>
</gene>
<protein>
    <submittedName>
        <fullName evidence="2">GNAT family N-acetyltransferase</fullName>
    </submittedName>
</protein>
<dbReference type="PANTHER" id="PTHR43617">
    <property type="entry name" value="L-AMINO ACID N-ACETYLTRANSFERASE"/>
    <property type="match status" value="1"/>
</dbReference>
<accession>A0ABT8QS08</accession>
<evidence type="ECO:0000313" key="3">
    <source>
        <dbReference type="Proteomes" id="UP001176021"/>
    </source>
</evidence>
<dbReference type="InterPro" id="IPR050276">
    <property type="entry name" value="MshD_Acetyltransferase"/>
</dbReference>
<dbReference type="PROSITE" id="PS51186">
    <property type="entry name" value="GNAT"/>
    <property type="match status" value="1"/>
</dbReference>
<dbReference type="Gene3D" id="3.40.630.30">
    <property type="match status" value="1"/>
</dbReference>
<sequence length="200" mass="23204">MSYNKGFAYFAKMKAVVCMKDKKMEIRKASLDDVKKISCIHALSWKSAYKEIIPQTYLDELKEDYWVSAFTTWIKDNILTVQLISENGSAVGCVAYGKSRDNCLPDWGEIVSIYLLPEYFGKGYGSKLLNSALLDLKQSGYQNIYLWVLKNNQRARHFYEKYGLQCTTDECVCEIMRKELIDIRYIISLTDPQNEHLPFI</sequence>
<keyword evidence="3" id="KW-1185">Reference proteome</keyword>
<dbReference type="CDD" id="cd04301">
    <property type="entry name" value="NAT_SF"/>
    <property type="match status" value="1"/>
</dbReference>
<reference evidence="2" key="1">
    <citation type="submission" date="2022-05" db="EMBL/GenBank/DDBJ databases">
        <title>Expanded diversity of anoxic marine methylotrophy in a Black Sea sulfate reducing microorganism.</title>
        <authorList>
            <person name="Fischer P.Q."/>
            <person name="Stams A.J.M."/>
            <person name="Villanueva L."/>
            <person name="Sousa D.Z."/>
        </authorList>
    </citation>
    <scope>NUCLEOTIDE SEQUENCE</scope>
    <source>
        <strain evidence="2">P130</strain>
    </source>
</reference>
<organism evidence="2 3">
    <name type="scientific">Desulfosporosinus nitroreducens</name>
    <dbReference type="NCBI Taxonomy" id="2018668"/>
    <lineage>
        <taxon>Bacteria</taxon>
        <taxon>Bacillati</taxon>
        <taxon>Bacillota</taxon>
        <taxon>Clostridia</taxon>
        <taxon>Eubacteriales</taxon>
        <taxon>Desulfitobacteriaceae</taxon>
        <taxon>Desulfosporosinus</taxon>
    </lineage>
</organism>
<comment type="caution">
    <text evidence="2">The sequence shown here is derived from an EMBL/GenBank/DDBJ whole genome shotgun (WGS) entry which is preliminary data.</text>
</comment>
<dbReference type="Pfam" id="PF00583">
    <property type="entry name" value="Acetyltransf_1"/>
    <property type="match status" value="1"/>
</dbReference>
<dbReference type="EMBL" id="JAMJEV010000012">
    <property type="protein sequence ID" value="MDO0824126.1"/>
    <property type="molecule type" value="Genomic_DNA"/>
</dbReference>
<dbReference type="RefSeq" id="WP_302049160.1">
    <property type="nucleotide sequence ID" value="NZ_JAMJEV010000012.1"/>
</dbReference>
<dbReference type="InterPro" id="IPR000182">
    <property type="entry name" value="GNAT_dom"/>
</dbReference>
<dbReference type="SUPFAM" id="SSF55729">
    <property type="entry name" value="Acyl-CoA N-acyltransferases (Nat)"/>
    <property type="match status" value="1"/>
</dbReference>
<evidence type="ECO:0000259" key="1">
    <source>
        <dbReference type="PROSITE" id="PS51186"/>
    </source>
</evidence>
<dbReference type="Proteomes" id="UP001176021">
    <property type="component" value="Unassembled WGS sequence"/>
</dbReference>